<dbReference type="InterPro" id="IPR036259">
    <property type="entry name" value="MFS_trans_sf"/>
</dbReference>
<evidence type="ECO:0000256" key="6">
    <source>
        <dbReference type="ARBA" id="ARBA00023136"/>
    </source>
</evidence>
<dbReference type="RefSeq" id="WP_249512862.1">
    <property type="nucleotide sequence ID" value="NZ_CP093365.1"/>
</dbReference>
<dbReference type="PANTHER" id="PTHR42718:SF24">
    <property type="entry name" value="MAJOR FACILITATOR SUPERFAMILY (MFS) PROFILE DOMAIN-CONTAINING PROTEIN"/>
    <property type="match status" value="1"/>
</dbReference>
<feature type="transmembrane region" description="Helical" evidence="7">
    <location>
        <begin position="87"/>
        <end position="107"/>
    </location>
</feature>
<reference evidence="9 10" key="1">
    <citation type="journal article" date="2022" name="Int. J. Syst. Evol. Microbiol.">
        <title>Apilactobacillus apisilvae sp. nov., Nicolia spurrieriana gen. nov. sp. nov., Bombilactobacillus folatiphilus sp. nov. and Bombilactobacillus thymidiniphilus sp. nov., four new lactic acid bacterial isolates from stingless bees Tetragonula carbonaria and Austroplebeia australis.</title>
        <authorList>
            <person name="Oliphant S.A."/>
            <person name="Watson-Haigh N.S."/>
            <person name="Sumby K.M."/>
            <person name="Gardner J."/>
            <person name="Groom S."/>
            <person name="Jiranek V."/>
        </authorList>
    </citation>
    <scope>NUCLEOTIDE SEQUENCE [LARGE SCALE GENOMIC DNA]</scope>
    <source>
        <strain evidence="9 10">SG4_A1</strain>
    </source>
</reference>
<evidence type="ECO:0000256" key="4">
    <source>
        <dbReference type="ARBA" id="ARBA00022692"/>
    </source>
</evidence>
<evidence type="ECO:0000313" key="10">
    <source>
        <dbReference type="Proteomes" id="UP000831947"/>
    </source>
</evidence>
<proteinExistence type="predicted"/>
<feature type="transmembrane region" description="Helical" evidence="7">
    <location>
        <begin position="113"/>
        <end position="137"/>
    </location>
</feature>
<dbReference type="PROSITE" id="PS50850">
    <property type="entry name" value="MFS"/>
    <property type="match status" value="1"/>
</dbReference>
<evidence type="ECO:0000256" key="7">
    <source>
        <dbReference type="SAM" id="Phobius"/>
    </source>
</evidence>
<protein>
    <submittedName>
        <fullName evidence="9">Multidrug efflux MFS transporter</fullName>
    </submittedName>
</protein>
<keyword evidence="6 7" id="KW-0472">Membrane</keyword>
<feature type="transmembrane region" description="Helical" evidence="7">
    <location>
        <begin position="61"/>
        <end position="80"/>
    </location>
</feature>
<feature type="domain" description="Major facilitator superfamily (MFS) profile" evidence="8">
    <location>
        <begin position="22"/>
        <end position="499"/>
    </location>
</feature>
<feature type="transmembrane region" description="Helical" evidence="7">
    <location>
        <begin position="253"/>
        <end position="270"/>
    </location>
</feature>
<feature type="transmembrane region" description="Helical" evidence="7">
    <location>
        <begin position="290"/>
        <end position="307"/>
    </location>
</feature>
<dbReference type="InterPro" id="IPR020846">
    <property type="entry name" value="MFS_dom"/>
</dbReference>
<keyword evidence="10" id="KW-1185">Reference proteome</keyword>
<accession>A0ABY4PDR8</accession>
<dbReference type="NCBIfam" id="TIGR00711">
    <property type="entry name" value="efflux_EmrB"/>
    <property type="match status" value="1"/>
</dbReference>
<evidence type="ECO:0000259" key="8">
    <source>
        <dbReference type="PROSITE" id="PS50850"/>
    </source>
</evidence>
<evidence type="ECO:0000256" key="1">
    <source>
        <dbReference type="ARBA" id="ARBA00004651"/>
    </source>
</evidence>
<dbReference type="Proteomes" id="UP000831947">
    <property type="component" value="Chromosome"/>
</dbReference>
<name>A0ABY4PDR8_9LACO</name>
<dbReference type="InterPro" id="IPR011701">
    <property type="entry name" value="MFS"/>
</dbReference>
<evidence type="ECO:0000256" key="5">
    <source>
        <dbReference type="ARBA" id="ARBA00022989"/>
    </source>
</evidence>
<feature type="transmembrane region" description="Helical" evidence="7">
    <location>
        <begin position="473"/>
        <end position="494"/>
    </location>
</feature>
<comment type="subcellular location">
    <subcellularLocation>
        <location evidence="1">Cell membrane</location>
        <topology evidence="1">Multi-pass membrane protein</topology>
    </subcellularLocation>
</comment>
<keyword evidence="5 7" id="KW-1133">Transmembrane helix</keyword>
<dbReference type="CDD" id="cd17503">
    <property type="entry name" value="MFS_LmrB_MDR_like"/>
    <property type="match status" value="1"/>
</dbReference>
<dbReference type="Gene3D" id="1.20.1250.20">
    <property type="entry name" value="MFS general substrate transporter like domains"/>
    <property type="match status" value="2"/>
</dbReference>
<gene>
    <name evidence="9" type="ORF">MOO47_00295</name>
</gene>
<feature type="transmembrane region" description="Helical" evidence="7">
    <location>
        <begin position="149"/>
        <end position="172"/>
    </location>
</feature>
<organism evidence="9 10">
    <name type="scientific">Bombilactobacillus thymidiniphilus</name>
    <dbReference type="NCBI Taxonomy" id="2923363"/>
    <lineage>
        <taxon>Bacteria</taxon>
        <taxon>Bacillati</taxon>
        <taxon>Bacillota</taxon>
        <taxon>Bacilli</taxon>
        <taxon>Lactobacillales</taxon>
        <taxon>Lactobacillaceae</taxon>
        <taxon>Bombilactobacillus</taxon>
    </lineage>
</organism>
<keyword evidence="4 7" id="KW-0812">Transmembrane</keyword>
<dbReference type="PANTHER" id="PTHR42718">
    <property type="entry name" value="MAJOR FACILITATOR SUPERFAMILY MULTIDRUG TRANSPORTER MFSC"/>
    <property type="match status" value="1"/>
</dbReference>
<feature type="transmembrane region" description="Helical" evidence="7">
    <location>
        <begin position="356"/>
        <end position="375"/>
    </location>
</feature>
<evidence type="ECO:0000256" key="3">
    <source>
        <dbReference type="ARBA" id="ARBA00022475"/>
    </source>
</evidence>
<evidence type="ECO:0000313" key="9">
    <source>
        <dbReference type="EMBL" id="UQS83677.1"/>
    </source>
</evidence>
<keyword evidence="2" id="KW-0813">Transport</keyword>
<feature type="transmembrane region" description="Helical" evidence="7">
    <location>
        <begin position="327"/>
        <end position="349"/>
    </location>
</feature>
<feature type="transmembrane region" description="Helical" evidence="7">
    <location>
        <begin position="21"/>
        <end position="41"/>
    </location>
</feature>
<dbReference type="Pfam" id="PF07690">
    <property type="entry name" value="MFS_1"/>
    <property type="match status" value="1"/>
</dbReference>
<dbReference type="SUPFAM" id="SSF103473">
    <property type="entry name" value="MFS general substrate transporter"/>
    <property type="match status" value="1"/>
</dbReference>
<dbReference type="InterPro" id="IPR004638">
    <property type="entry name" value="EmrB-like"/>
</dbReference>
<evidence type="ECO:0000256" key="2">
    <source>
        <dbReference type="ARBA" id="ARBA00022448"/>
    </source>
</evidence>
<dbReference type="EMBL" id="CP093365">
    <property type="protein sequence ID" value="UQS83677.1"/>
    <property type="molecule type" value="Genomic_DNA"/>
</dbReference>
<sequence>MVENNSQQLRDEKGKPYHRSAILALILLATFAGTLMQTSLGTALPTLMKGFDIDLATAQQATTWFLLANGVMVPISAYLATRFSTKWLHFVSYGMLLVGIGMSYFTPENSNSWWIFLVGRILAAMAVGIMMPLMQVLILNMFPREQRALAMGISGLVVSMAPAIGPTLSGWILDKNHIVLGITITNSWRNIFVIPLIIIAIAFVLSPFLMKDIIPSKNVKLDVWSLILSCVGFCLFLLGFTNVADNGWGDMKTVILPIIVGLLILIVFIWRQTRLEVPFLDVRVFLNKNFTLPSIALILVTMAMYGVEMMLPTYLQNIHHMSPFESGLTLLAGALTVGLMSPISGSLYNKVGIKRMTFVGFLVLAAGTLPFVFLSSSTPTILITVLYAVRMGGVAIVMMPLTTSAMDALPTEKSTDGTAANNTLRQVSSSIVVAVLTSMTQNVINNNTPSHHFQKADPMAYTQHVLSASMDGFQLAFLTGLIFAVLGIFFVIFLKNEKAGDR</sequence>
<feature type="transmembrane region" description="Helical" evidence="7">
    <location>
        <begin position="221"/>
        <end position="241"/>
    </location>
</feature>
<keyword evidence="3" id="KW-1003">Cell membrane</keyword>
<feature type="transmembrane region" description="Helical" evidence="7">
    <location>
        <begin position="192"/>
        <end position="209"/>
    </location>
</feature>